<dbReference type="Pfam" id="PF06013">
    <property type="entry name" value="WXG100"/>
    <property type="match status" value="1"/>
</dbReference>
<gene>
    <name evidence="2" type="ORF">HNP84_007945</name>
</gene>
<dbReference type="AlphaFoldDB" id="A0A840PGB7"/>
<comment type="similarity">
    <text evidence="1">Belongs to the WXG100 family.</text>
</comment>
<organism evidence="2 3">
    <name type="scientific">Thermocatellispora tengchongensis</name>
    <dbReference type="NCBI Taxonomy" id="1073253"/>
    <lineage>
        <taxon>Bacteria</taxon>
        <taxon>Bacillati</taxon>
        <taxon>Actinomycetota</taxon>
        <taxon>Actinomycetes</taxon>
        <taxon>Streptosporangiales</taxon>
        <taxon>Streptosporangiaceae</taxon>
        <taxon>Thermocatellispora</taxon>
    </lineage>
</organism>
<evidence type="ECO:0000256" key="1">
    <source>
        <dbReference type="RuleBase" id="RU362001"/>
    </source>
</evidence>
<dbReference type="EMBL" id="JACHGN010000022">
    <property type="protein sequence ID" value="MBB5138192.1"/>
    <property type="molecule type" value="Genomic_DNA"/>
</dbReference>
<dbReference type="RefSeq" id="WP_185055077.1">
    <property type="nucleotide sequence ID" value="NZ_BAABIX010000018.1"/>
</dbReference>
<reference evidence="2 3" key="1">
    <citation type="submission" date="2020-08" db="EMBL/GenBank/DDBJ databases">
        <title>Genomic Encyclopedia of Type Strains, Phase IV (KMG-IV): sequencing the most valuable type-strain genomes for metagenomic binning, comparative biology and taxonomic classification.</title>
        <authorList>
            <person name="Goeker M."/>
        </authorList>
    </citation>
    <scope>NUCLEOTIDE SEQUENCE [LARGE SCALE GENOMIC DNA]</scope>
    <source>
        <strain evidence="2 3">DSM 45615</strain>
    </source>
</reference>
<dbReference type="InterPro" id="IPR010310">
    <property type="entry name" value="T7SS_ESAT-6-like"/>
</dbReference>
<dbReference type="SUPFAM" id="SSF140453">
    <property type="entry name" value="EsxAB dimer-like"/>
    <property type="match status" value="1"/>
</dbReference>
<keyword evidence="3" id="KW-1185">Reference proteome</keyword>
<comment type="caution">
    <text evidence="2">The sequence shown here is derived from an EMBL/GenBank/DDBJ whole genome shotgun (WGS) entry which is preliminary data.</text>
</comment>
<accession>A0A840PGB7</accession>
<evidence type="ECO:0000313" key="2">
    <source>
        <dbReference type="EMBL" id="MBB5138192.1"/>
    </source>
</evidence>
<proteinExistence type="inferred from homology"/>
<protein>
    <recommendedName>
        <fullName evidence="1">ESAT-6-like protein</fullName>
    </recommendedName>
</protein>
<dbReference type="InterPro" id="IPR036689">
    <property type="entry name" value="ESAT-6-like_sf"/>
</dbReference>
<dbReference type="Gene3D" id="1.10.287.1060">
    <property type="entry name" value="ESAT-6-like"/>
    <property type="match status" value="1"/>
</dbReference>
<dbReference type="NCBIfam" id="TIGR03930">
    <property type="entry name" value="WXG100_ESAT6"/>
    <property type="match status" value="1"/>
</dbReference>
<name>A0A840PGB7_9ACTN</name>
<dbReference type="Proteomes" id="UP000578449">
    <property type="component" value="Unassembled WGS sequence"/>
</dbReference>
<sequence length="104" mass="11506">MAPRTAAEHARLKEAGLKTDDAAGAITTIRNMLEGHTAELRAGWDGDSARSFENVFGIWRTEMTNVINELVGLSEKLGRIEERYRATHQIQAAETNKLAAQINQ</sequence>
<evidence type="ECO:0000313" key="3">
    <source>
        <dbReference type="Proteomes" id="UP000578449"/>
    </source>
</evidence>